<dbReference type="CDD" id="cd02980">
    <property type="entry name" value="TRX_Fd_family"/>
    <property type="match status" value="1"/>
</dbReference>
<dbReference type="Gene3D" id="3.40.30.10">
    <property type="entry name" value="Glutaredoxin"/>
    <property type="match status" value="1"/>
</dbReference>
<evidence type="ECO:0000256" key="1">
    <source>
        <dbReference type="ARBA" id="ARBA00022723"/>
    </source>
</evidence>
<dbReference type="GO" id="GO:0016829">
    <property type="term" value="F:lyase activity"/>
    <property type="evidence" value="ECO:0007669"/>
    <property type="project" value="UniProtKB-KW"/>
</dbReference>
<comment type="caution">
    <text evidence="3">The sequence shown here is derived from an EMBL/GenBank/DDBJ whole genome shotgun (WGS) entry which is preliminary data.</text>
</comment>
<organism evidence="3 4">
    <name type="scientific">Camelimonas lactis</name>
    <dbReference type="NCBI Taxonomy" id="659006"/>
    <lineage>
        <taxon>Bacteria</taxon>
        <taxon>Pseudomonadati</taxon>
        <taxon>Pseudomonadota</taxon>
        <taxon>Alphaproteobacteria</taxon>
        <taxon>Hyphomicrobiales</taxon>
        <taxon>Chelatococcaceae</taxon>
        <taxon>Camelimonas</taxon>
    </lineage>
</organism>
<keyword evidence="4" id="KW-1185">Reference proteome</keyword>
<reference evidence="3 4" key="1">
    <citation type="submission" date="2019-03" db="EMBL/GenBank/DDBJ databases">
        <title>Genomic Encyclopedia of Type Strains, Phase IV (KMG-IV): sequencing the most valuable type-strain genomes for metagenomic binning, comparative biology and taxonomic classification.</title>
        <authorList>
            <person name="Goeker M."/>
        </authorList>
    </citation>
    <scope>NUCLEOTIDE SEQUENCE [LARGE SCALE GENOMIC DNA]</scope>
    <source>
        <strain evidence="3 4">DSM 22958</strain>
    </source>
</reference>
<evidence type="ECO:0000313" key="3">
    <source>
        <dbReference type="EMBL" id="TCO15151.1"/>
    </source>
</evidence>
<accession>A0A4R2GVZ4</accession>
<dbReference type="Pfam" id="PF01903">
    <property type="entry name" value="CbiX"/>
    <property type="match status" value="1"/>
</dbReference>
<proteinExistence type="predicted"/>
<dbReference type="GO" id="GO:0046872">
    <property type="term" value="F:metal ion binding"/>
    <property type="evidence" value="ECO:0007669"/>
    <property type="project" value="UniProtKB-KW"/>
</dbReference>
<evidence type="ECO:0000256" key="2">
    <source>
        <dbReference type="ARBA" id="ARBA00023239"/>
    </source>
</evidence>
<dbReference type="SUPFAM" id="SSF52833">
    <property type="entry name" value="Thioredoxin-like"/>
    <property type="match status" value="1"/>
</dbReference>
<dbReference type="SUPFAM" id="SSF53800">
    <property type="entry name" value="Chelatase"/>
    <property type="match status" value="1"/>
</dbReference>
<dbReference type="InterPro" id="IPR002762">
    <property type="entry name" value="CbiX-like"/>
</dbReference>
<keyword evidence="2" id="KW-0456">Lyase</keyword>
<name>A0A4R2GVZ4_9HYPH</name>
<protein>
    <submittedName>
        <fullName evidence="3">(2Fe-2S) ferredoxin</fullName>
    </submittedName>
</protein>
<gene>
    <name evidence="3" type="ORF">EV666_102129</name>
</gene>
<dbReference type="Gene3D" id="3.40.50.1400">
    <property type="match status" value="1"/>
</dbReference>
<dbReference type="Proteomes" id="UP000294881">
    <property type="component" value="Unassembled WGS sequence"/>
</dbReference>
<dbReference type="EMBL" id="SLWL01000002">
    <property type="protein sequence ID" value="TCO15151.1"/>
    <property type="molecule type" value="Genomic_DNA"/>
</dbReference>
<sequence>MASKGQHGGAGASATDMSVVILYGRAALDRQQNVAQIAARLNAAGERTFVPAWEDLTGPSIPDVLEDLLKRGVRQALVVPVAFPADPSLGAWLAGALNAWRLEHADGDFDLRIAPPVEQFLDVAAAVEAAVAAAPERLRPVAEVKPAMGKPGWTDVPEHARQVFFCLGARCAHRRALPLYQHMRRIMKNIRPLNSGPQRAMCVRASCLYPCNQGPLLIVQPDGVWYGRLDETVIERIVQEHLLEGKPVAEAIVHRQKTPTDDTGNIQ</sequence>
<keyword evidence="1" id="KW-0479">Metal-binding</keyword>
<dbReference type="AlphaFoldDB" id="A0A4R2GVZ4"/>
<evidence type="ECO:0000313" key="4">
    <source>
        <dbReference type="Proteomes" id="UP000294881"/>
    </source>
</evidence>
<dbReference type="InterPro" id="IPR036249">
    <property type="entry name" value="Thioredoxin-like_sf"/>
</dbReference>